<dbReference type="Proteomes" id="UP000559010">
    <property type="component" value="Unassembled WGS sequence"/>
</dbReference>
<dbReference type="InterPro" id="IPR004504">
    <property type="entry name" value="DNA_repair_RadA"/>
</dbReference>
<gene>
    <name evidence="11 15" type="primary">radA</name>
    <name evidence="15" type="ORF">HH304_00990</name>
</gene>
<dbReference type="GO" id="GO:0140664">
    <property type="term" value="F:ATP-dependent DNA damage sensor activity"/>
    <property type="evidence" value="ECO:0007669"/>
    <property type="project" value="InterPro"/>
</dbReference>
<dbReference type="NCBIfam" id="TIGR00416">
    <property type="entry name" value="sms"/>
    <property type="match status" value="1"/>
</dbReference>
<dbReference type="EMBL" id="JABBNU010000001">
    <property type="protein sequence ID" value="NMM46956.1"/>
    <property type="molecule type" value="Genomic_DNA"/>
</dbReference>
<feature type="domain" description="RecA family profile 1" evidence="14">
    <location>
        <begin position="75"/>
        <end position="223"/>
    </location>
</feature>
<dbReference type="RefSeq" id="WP_169677573.1">
    <property type="nucleotide sequence ID" value="NZ_JABBNU010000001.1"/>
</dbReference>
<keyword evidence="3 11" id="KW-0227">DNA damage</keyword>
<dbReference type="CDD" id="cd01121">
    <property type="entry name" value="RadA_SMS_N"/>
    <property type="match status" value="1"/>
</dbReference>
<evidence type="ECO:0000256" key="8">
    <source>
        <dbReference type="ARBA" id="ARBA00023016"/>
    </source>
</evidence>
<dbReference type="PRINTS" id="PR01874">
    <property type="entry name" value="DNAREPAIRADA"/>
</dbReference>
<feature type="binding site" evidence="11">
    <location>
        <begin position="104"/>
        <end position="111"/>
    </location>
    <ligand>
        <name>ATP</name>
        <dbReference type="ChEBI" id="CHEBI:30616"/>
    </ligand>
</feature>
<keyword evidence="9 11" id="KW-0238">DNA-binding</keyword>
<keyword evidence="5" id="KW-0378">Hydrolase</keyword>
<keyword evidence="4 13" id="KW-0863">Zinc-finger</keyword>
<dbReference type="Pfam" id="PF13541">
    <property type="entry name" value="ChlI"/>
    <property type="match status" value="1"/>
</dbReference>
<reference evidence="15 16" key="1">
    <citation type="submission" date="2020-04" db="EMBL/GenBank/DDBJ databases">
        <title>Flammeovirgaceae bacterium KN852 isolated from deep sea.</title>
        <authorList>
            <person name="Zhang D.-C."/>
        </authorList>
    </citation>
    <scope>NUCLEOTIDE SEQUENCE [LARGE SCALE GENOMIC DNA]</scope>
    <source>
        <strain evidence="15 16">KN852</strain>
    </source>
</reference>
<evidence type="ECO:0000256" key="7">
    <source>
        <dbReference type="ARBA" id="ARBA00022840"/>
    </source>
</evidence>
<evidence type="ECO:0000256" key="6">
    <source>
        <dbReference type="ARBA" id="ARBA00022833"/>
    </source>
</evidence>
<dbReference type="PANTHER" id="PTHR32472">
    <property type="entry name" value="DNA REPAIR PROTEIN RADA"/>
    <property type="match status" value="1"/>
</dbReference>
<evidence type="ECO:0000256" key="5">
    <source>
        <dbReference type="ARBA" id="ARBA00022801"/>
    </source>
</evidence>
<name>A0A848IT54_9BACT</name>
<dbReference type="Pfam" id="PF18073">
    <property type="entry name" value="Zn_ribbon_LapB"/>
    <property type="match status" value="1"/>
</dbReference>
<dbReference type="PROSITE" id="PS50162">
    <property type="entry name" value="RECA_2"/>
    <property type="match status" value="1"/>
</dbReference>
<dbReference type="Gene3D" id="3.30.230.10">
    <property type="match status" value="1"/>
</dbReference>
<comment type="function">
    <text evidence="13">DNA-dependent ATPase involved in processing of recombination intermediates, plays a role in repairing DNA breaks. Stimulates the branch migration of RecA-mediated strand transfer reactions, allowing the 3' invading strand to extend heteroduplex DNA faster. Binds ssDNA in the presence of ADP but not other nucleotides, has ATPase activity that is stimulated by ssDNA and various branched DNA structures, but inhibited by SSB. Does not have RecA's homology-searching function.</text>
</comment>
<evidence type="ECO:0000313" key="16">
    <source>
        <dbReference type="Proteomes" id="UP000559010"/>
    </source>
</evidence>
<evidence type="ECO:0000256" key="11">
    <source>
        <dbReference type="HAMAP-Rule" id="MF_01498"/>
    </source>
</evidence>
<evidence type="ECO:0000256" key="4">
    <source>
        <dbReference type="ARBA" id="ARBA00022771"/>
    </source>
</evidence>
<organism evidence="15 16">
    <name type="scientific">Marinigracilibium pacificum</name>
    <dbReference type="NCBI Taxonomy" id="2729599"/>
    <lineage>
        <taxon>Bacteria</taxon>
        <taxon>Pseudomonadati</taxon>
        <taxon>Bacteroidota</taxon>
        <taxon>Cytophagia</taxon>
        <taxon>Cytophagales</taxon>
        <taxon>Flammeovirgaceae</taxon>
        <taxon>Marinigracilibium</taxon>
    </lineage>
</organism>
<evidence type="ECO:0000256" key="1">
    <source>
        <dbReference type="ARBA" id="ARBA00022723"/>
    </source>
</evidence>
<dbReference type="InterPro" id="IPR003593">
    <property type="entry name" value="AAA+_ATPase"/>
</dbReference>
<dbReference type="SUPFAM" id="SSF54211">
    <property type="entry name" value="Ribosomal protein S5 domain 2-like"/>
    <property type="match status" value="1"/>
</dbReference>
<dbReference type="AlphaFoldDB" id="A0A848IT54"/>
<keyword evidence="16" id="KW-1185">Reference proteome</keyword>
<dbReference type="InterPro" id="IPR014721">
    <property type="entry name" value="Ribsml_uS5_D2-typ_fold_subgr"/>
</dbReference>
<comment type="domain">
    <text evidence="11">The middle region has homology to RecA with ATPase motifs including the RadA KNRFG motif, while the C-terminus is homologous to Lon protease.</text>
</comment>
<dbReference type="PANTHER" id="PTHR32472:SF10">
    <property type="entry name" value="DNA REPAIR PROTEIN RADA-LIKE PROTEIN"/>
    <property type="match status" value="1"/>
</dbReference>
<comment type="similarity">
    <text evidence="11 13">Belongs to the RecA family. RadA subfamily.</text>
</comment>
<comment type="function">
    <text evidence="11">Plays a role in repairing double-strand DNA breaks, probably involving stabilizing or processing branched DNA or blocked replication forks.</text>
</comment>
<dbReference type="GO" id="GO:0008270">
    <property type="term" value="F:zinc ion binding"/>
    <property type="evidence" value="ECO:0007669"/>
    <property type="project" value="UniProtKB-KW"/>
</dbReference>
<dbReference type="SUPFAM" id="SSF52540">
    <property type="entry name" value="P-loop containing nucleoside triphosphate hydrolases"/>
    <property type="match status" value="1"/>
</dbReference>
<evidence type="ECO:0000256" key="3">
    <source>
        <dbReference type="ARBA" id="ARBA00022763"/>
    </source>
</evidence>
<dbReference type="GO" id="GO:0005524">
    <property type="term" value="F:ATP binding"/>
    <property type="evidence" value="ECO:0007669"/>
    <property type="project" value="UniProtKB-UniRule"/>
</dbReference>
<evidence type="ECO:0000313" key="15">
    <source>
        <dbReference type="EMBL" id="NMM46956.1"/>
    </source>
</evidence>
<dbReference type="InterPro" id="IPR020568">
    <property type="entry name" value="Ribosomal_Su5_D2-typ_SF"/>
</dbReference>
<keyword evidence="1 11" id="KW-0479">Metal-binding</keyword>
<keyword evidence="2 11" id="KW-0547">Nucleotide-binding</keyword>
<dbReference type="FunFam" id="3.40.50.300:FF:000050">
    <property type="entry name" value="DNA repair protein RadA"/>
    <property type="match status" value="1"/>
</dbReference>
<keyword evidence="10 11" id="KW-0234">DNA repair</keyword>
<keyword evidence="7 11" id="KW-0067">ATP-binding</keyword>
<evidence type="ECO:0000259" key="14">
    <source>
        <dbReference type="PROSITE" id="PS50162"/>
    </source>
</evidence>
<dbReference type="GO" id="GO:0003684">
    <property type="term" value="F:damaged DNA binding"/>
    <property type="evidence" value="ECO:0007669"/>
    <property type="project" value="InterPro"/>
</dbReference>
<evidence type="ECO:0000256" key="2">
    <source>
        <dbReference type="ARBA" id="ARBA00022741"/>
    </source>
</evidence>
<feature type="region of interest" description="Lon-protease-like" evidence="11">
    <location>
        <begin position="359"/>
        <end position="463"/>
    </location>
</feature>
<dbReference type="InterPro" id="IPR041166">
    <property type="entry name" value="Rubredoxin_2"/>
</dbReference>
<comment type="caution">
    <text evidence="15">The sequence shown here is derived from an EMBL/GenBank/DDBJ whole genome shotgun (WGS) entry which is preliminary data.</text>
</comment>
<dbReference type="InterPro" id="IPR027417">
    <property type="entry name" value="P-loop_NTPase"/>
</dbReference>
<proteinExistence type="inferred from homology"/>
<dbReference type="Pfam" id="PF13481">
    <property type="entry name" value="AAA_25"/>
    <property type="match status" value="1"/>
</dbReference>
<evidence type="ECO:0000256" key="10">
    <source>
        <dbReference type="ARBA" id="ARBA00023204"/>
    </source>
</evidence>
<dbReference type="HAMAP" id="MF_01498">
    <property type="entry name" value="RadA_bact"/>
    <property type="match status" value="1"/>
</dbReference>
<protein>
    <recommendedName>
        <fullName evidence="11 12">DNA repair protein RadA</fullName>
    </recommendedName>
</protein>
<dbReference type="GO" id="GO:0000725">
    <property type="term" value="P:recombinational repair"/>
    <property type="evidence" value="ECO:0007669"/>
    <property type="project" value="UniProtKB-UniRule"/>
</dbReference>
<accession>A0A848IT54</accession>
<keyword evidence="8 11" id="KW-0346">Stress response</keyword>
<dbReference type="GO" id="GO:0016787">
    <property type="term" value="F:hydrolase activity"/>
    <property type="evidence" value="ECO:0007669"/>
    <property type="project" value="UniProtKB-KW"/>
</dbReference>
<feature type="short sequence motif" description="RadA KNRFG motif" evidence="11">
    <location>
        <begin position="260"/>
        <end position="264"/>
    </location>
</feature>
<evidence type="ECO:0000256" key="12">
    <source>
        <dbReference type="NCBIfam" id="TIGR00416"/>
    </source>
</evidence>
<dbReference type="SMART" id="SM00382">
    <property type="entry name" value="AAA"/>
    <property type="match status" value="1"/>
</dbReference>
<keyword evidence="6 13" id="KW-0862">Zinc</keyword>
<sequence length="463" mass="50823">MAKQKTAFVCENCGYDSPKWLGKCPSCNQWNTFKEIKLGSGKKHDTDSLWETSINKPGDLTKNKAQKLSSISTDEQPRIITTDLEFNRVLGGGIVPGSLVLIGGEPGIGKSTLMLQISESLGKDKKVLYVSGEESAQQISMRAKRMSLDAGEIYLLTETQIDQIFKEINTIDPDLIIIDSIQTTVSPQNDSMAGSITQIRDCTSTFMKFAKQTQTSVILIGHITKDGSIAGPKILEHMVDTVLQFEGDRHLSYRILRTTKNRFGSTAELGIYEMIKDGLRQVNNPSEILLSQREEHSSGIAIGATLEGNRPLLVEIQALVSSAAYGTPQRTCTGFDVKRLNMILAVLEKRMGFRLNAYDVFINIAGGIKIEDPAIDLAVCAAVISSANEIPVPRNACFAGEVGLSGEIRAVNRVDNRLAEAEKLGMDTFYLSSMHKKSITDKKNINLGWCNKLGDALSDWLVR</sequence>
<dbReference type="GO" id="GO:0005829">
    <property type="term" value="C:cytosol"/>
    <property type="evidence" value="ECO:0007669"/>
    <property type="project" value="TreeGrafter"/>
</dbReference>
<dbReference type="InterPro" id="IPR020588">
    <property type="entry name" value="RecA_ATP-bd"/>
</dbReference>
<evidence type="ECO:0000256" key="9">
    <source>
        <dbReference type="ARBA" id="ARBA00023125"/>
    </source>
</evidence>
<evidence type="ECO:0000256" key="13">
    <source>
        <dbReference type="RuleBase" id="RU003555"/>
    </source>
</evidence>
<dbReference type="Gene3D" id="3.40.50.300">
    <property type="entry name" value="P-loop containing nucleotide triphosphate hydrolases"/>
    <property type="match status" value="1"/>
</dbReference>